<gene>
    <name evidence="3" type="ORF">ONZ51_g1175</name>
</gene>
<evidence type="ECO:0000259" key="2">
    <source>
        <dbReference type="PROSITE" id="PS50191"/>
    </source>
</evidence>
<dbReference type="InterPro" id="IPR011074">
    <property type="entry name" value="CRAL/TRIO_N_dom"/>
</dbReference>
<dbReference type="SUPFAM" id="SSF52087">
    <property type="entry name" value="CRAL/TRIO domain"/>
    <property type="match status" value="1"/>
</dbReference>
<dbReference type="Gene3D" id="3.40.525.10">
    <property type="entry name" value="CRAL-TRIO lipid binding domain"/>
    <property type="match status" value="1"/>
</dbReference>
<keyword evidence="4" id="KW-1185">Reference proteome</keyword>
<dbReference type="SUPFAM" id="SSF46938">
    <property type="entry name" value="CRAL/TRIO N-terminal domain"/>
    <property type="match status" value="1"/>
</dbReference>
<dbReference type="SMART" id="SM00516">
    <property type="entry name" value="SEC14"/>
    <property type="match status" value="1"/>
</dbReference>
<proteinExistence type="predicted"/>
<protein>
    <recommendedName>
        <fullName evidence="2">CRAL-TRIO domain-containing protein</fullName>
    </recommendedName>
</protein>
<accession>A0AAD7XF32</accession>
<dbReference type="InterPro" id="IPR036273">
    <property type="entry name" value="CRAL/TRIO_N_dom_sf"/>
</dbReference>
<dbReference type="Pfam" id="PF00650">
    <property type="entry name" value="CRAL_TRIO"/>
    <property type="match status" value="1"/>
</dbReference>
<dbReference type="InterPro" id="IPR036865">
    <property type="entry name" value="CRAL-TRIO_dom_sf"/>
</dbReference>
<evidence type="ECO:0000313" key="3">
    <source>
        <dbReference type="EMBL" id="KAJ8496276.1"/>
    </source>
</evidence>
<organism evidence="3 4">
    <name type="scientific">Trametes cubensis</name>
    <dbReference type="NCBI Taxonomy" id="1111947"/>
    <lineage>
        <taxon>Eukaryota</taxon>
        <taxon>Fungi</taxon>
        <taxon>Dikarya</taxon>
        <taxon>Basidiomycota</taxon>
        <taxon>Agaricomycotina</taxon>
        <taxon>Agaricomycetes</taxon>
        <taxon>Polyporales</taxon>
        <taxon>Polyporaceae</taxon>
        <taxon>Trametes</taxon>
    </lineage>
</organism>
<sequence length="334" mass="37869">MSMFSLSTDAQAQPFKGEQIDPDVTSGHLTHLTPDQQSAFAAFKDIIAKANLYSPQRPHPVHDEPSLLRFLRARRFEPQKAYKQFADAEAWRKKHNVDALYATFPVDEFERARRFYPRWTGRRDKNGLPVYVYRIASLSGPLQKELNSVPPERRYQRIVALYETMTRFVLRLCTHLPHRTAPTPISSVTTIIDLDQCTLPTLWSLRAHLQEASALATANYPETLSTIAVVNSPSFFPTVWNWIKPWFDEGTRRKVHVLGKDPGPTLRTLIDPKDLPKPYGGDLDWSYEDEPALDDAAKSVISEMPKGPVVFEDGEVRRPTAPSDATDTPSTTNP</sequence>
<evidence type="ECO:0000256" key="1">
    <source>
        <dbReference type="SAM" id="MobiDB-lite"/>
    </source>
</evidence>
<dbReference type="PANTHER" id="PTHR45657">
    <property type="entry name" value="CRAL-TRIO DOMAIN-CONTAINING PROTEIN YKL091C-RELATED"/>
    <property type="match status" value="1"/>
</dbReference>
<dbReference type="AlphaFoldDB" id="A0AAD7XF32"/>
<dbReference type="PANTHER" id="PTHR45657:SF3">
    <property type="entry name" value="TRANSPORTER, PUTATIVE (AFU_ORTHOLOGUE AFUA_5G09260)-RELATED"/>
    <property type="match status" value="1"/>
</dbReference>
<dbReference type="InterPro" id="IPR001251">
    <property type="entry name" value="CRAL-TRIO_dom"/>
</dbReference>
<evidence type="ECO:0000313" key="4">
    <source>
        <dbReference type="Proteomes" id="UP001215151"/>
    </source>
</evidence>
<dbReference type="CDD" id="cd00170">
    <property type="entry name" value="SEC14"/>
    <property type="match status" value="1"/>
</dbReference>
<dbReference type="InterPro" id="IPR051026">
    <property type="entry name" value="PI/PC_transfer"/>
</dbReference>
<dbReference type="SMART" id="SM01100">
    <property type="entry name" value="CRAL_TRIO_N"/>
    <property type="match status" value="1"/>
</dbReference>
<reference evidence="3" key="1">
    <citation type="submission" date="2022-11" db="EMBL/GenBank/DDBJ databases">
        <title>Genome Sequence of Cubamyces cubensis.</title>
        <authorList>
            <person name="Buettner E."/>
        </authorList>
    </citation>
    <scope>NUCLEOTIDE SEQUENCE</scope>
    <source>
        <strain evidence="3">MPL-01</strain>
    </source>
</reference>
<feature type="domain" description="CRAL-TRIO" evidence="2">
    <location>
        <begin position="108"/>
        <end position="287"/>
    </location>
</feature>
<dbReference type="Proteomes" id="UP001215151">
    <property type="component" value="Unassembled WGS sequence"/>
</dbReference>
<feature type="region of interest" description="Disordered" evidence="1">
    <location>
        <begin position="296"/>
        <end position="334"/>
    </location>
</feature>
<dbReference type="EMBL" id="JAPEVG010000016">
    <property type="protein sequence ID" value="KAJ8496276.1"/>
    <property type="molecule type" value="Genomic_DNA"/>
</dbReference>
<dbReference type="Pfam" id="PF03765">
    <property type="entry name" value="CRAL_TRIO_N"/>
    <property type="match status" value="1"/>
</dbReference>
<feature type="compositionally biased region" description="Polar residues" evidence="1">
    <location>
        <begin position="323"/>
        <end position="334"/>
    </location>
</feature>
<dbReference type="PROSITE" id="PS50191">
    <property type="entry name" value="CRAL_TRIO"/>
    <property type="match status" value="1"/>
</dbReference>
<comment type="caution">
    <text evidence="3">The sequence shown here is derived from an EMBL/GenBank/DDBJ whole genome shotgun (WGS) entry which is preliminary data.</text>
</comment>
<name>A0AAD7XF32_9APHY</name>
<dbReference type="Gene3D" id="1.10.8.20">
    <property type="entry name" value="N-terminal domain of phosphatidylinositol transfer protein sec14p"/>
    <property type="match status" value="1"/>
</dbReference>